<keyword evidence="2" id="KW-1185">Reference proteome</keyword>
<accession>A0ACC2GXH2</accession>
<dbReference type="Proteomes" id="UP001157502">
    <property type="component" value="Chromosome 8"/>
</dbReference>
<protein>
    <submittedName>
        <fullName evidence="1">Uncharacterized protein</fullName>
    </submittedName>
</protein>
<name>A0ACC2GXH2_DALPE</name>
<evidence type="ECO:0000313" key="1">
    <source>
        <dbReference type="EMBL" id="KAJ8008205.1"/>
    </source>
</evidence>
<dbReference type="EMBL" id="CM055735">
    <property type="protein sequence ID" value="KAJ8008205.1"/>
    <property type="molecule type" value="Genomic_DNA"/>
</dbReference>
<gene>
    <name evidence="1" type="ORF">DPEC_G00102390</name>
</gene>
<sequence length="203" mass="22763">MTAHNDFKDETSNVVPWTLFVILVIVIALLVYLYKRLNRETNGQYTIHKLIYGEGGARDWLRDRVRALEVWSGRRIRLLSDNDEAAGEEEADQVEDVERGSDRGVSQEGDNDDEEGMEDDLSDDYSSLEGCDLRERAKLTEVNKKMEMVEKNSHDDGEREEGAVGGQESGRGLLVDLHPFSGSAIWSGNKEEGDVNAEDVTAL</sequence>
<reference evidence="1" key="1">
    <citation type="submission" date="2021-05" db="EMBL/GenBank/DDBJ databases">
        <authorList>
            <person name="Pan Q."/>
            <person name="Jouanno E."/>
            <person name="Zahm M."/>
            <person name="Klopp C."/>
            <person name="Cabau C."/>
            <person name="Louis A."/>
            <person name="Berthelot C."/>
            <person name="Parey E."/>
            <person name="Roest Crollius H."/>
            <person name="Montfort J."/>
            <person name="Robinson-Rechavi M."/>
            <person name="Bouchez O."/>
            <person name="Lampietro C."/>
            <person name="Lopez Roques C."/>
            <person name="Donnadieu C."/>
            <person name="Postlethwait J."/>
            <person name="Bobe J."/>
            <person name="Dillon D."/>
            <person name="Chandos A."/>
            <person name="von Hippel F."/>
            <person name="Guiguen Y."/>
        </authorList>
    </citation>
    <scope>NUCLEOTIDE SEQUENCE</scope>
    <source>
        <strain evidence="1">YG-Jan2019</strain>
    </source>
</reference>
<comment type="caution">
    <text evidence="1">The sequence shown here is derived from an EMBL/GenBank/DDBJ whole genome shotgun (WGS) entry which is preliminary data.</text>
</comment>
<evidence type="ECO:0000313" key="2">
    <source>
        <dbReference type="Proteomes" id="UP001157502"/>
    </source>
</evidence>
<proteinExistence type="predicted"/>
<organism evidence="1 2">
    <name type="scientific">Dallia pectoralis</name>
    <name type="common">Alaska blackfish</name>
    <dbReference type="NCBI Taxonomy" id="75939"/>
    <lineage>
        <taxon>Eukaryota</taxon>
        <taxon>Metazoa</taxon>
        <taxon>Chordata</taxon>
        <taxon>Craniata</taxon>
        <taxon>Vertebrata</taxon>
        <taxon>Euteleostomi</taxon>
        <taxon>Actinopterygii</taxon>
        <taxon>Neopterygii</taxon>
        <taxon>Teleostei</taxon>
        <taxon>Protacanthopterygii</taxon>
        <taxon>Esociformes</taxon>
        <taxon>Umbridae</taxon>
        <taxon>Dallia</taxon>
    </lineage>
</organism>